<dbReference type="STRING" id="2711.A0A067FSH1"/>
<accession>A0A067FSH1</accession>
<evidence type="ECO:0000313" key="5">
    <source>
        <dbReference type="Proteomes" id="UP000027120"/>
    </source>
</evidence>
<dbReference type="AlphaFoldDB" id="A0A067FSH1"/>
<keyword evidence="5" id="KW-1185">Reference proteome</keyword>
<dbReference type="Proteomes" id="UP000027120">
    <property type="component" value="Unassembled WGS sequence"/>
</dbReference>
<feature type="non-terminal residue" evidence="4">
    <location>
        <position position="1"/>
    </location>
</feature>
<sequence>AMVMCADKTSQLPPAADRSTKKAKFKAQGADGDNPSPLSFRDMLMDMQEQSDSGKFGRKDDWELEEDDVTYREEESMPFIAFSSKVHERLVEPWENSVVVKTLGRNLGYRVLSSRLNMIWSSTTGFEIIDLANDYFLIRFNNKKDVEYALTEGPWTVMGHYLSVQKWSPDFDVVNNKINHIVAWIRLSQMNIQFYHKSIIRRLGHIIGPVIKIDNNTITAQRGKFARLAVELDLQKPLVSQFNLEGRIQKVEYENLPTICFGCGKFGHFKDTCPDSADINIMAKDTPAPPTEAEGQAVVVAAATDYREPKFGSWMVVARQSRPRKVLAKDNPKVPDKDQHMPKTSQSRFGALEDLDIEGEISQDHDTDPGSQREPMMPISESIQILAPKPRSMKKKNPSQLTRKYPPRKVSITIPPSQPVTENFDPNIQIPTNYSHQNNQPPAMHGMHAPPKFSTSTPSAPSNAASTSMHGMHAYHNYGQHNPDPFPVSITLNPLHHSAVSFPKTSSPKAINHPPSQPVGDPSLVGEPPDKGIPNDPYIMAAIVEPEDSPVASRSGSPLSATNIFFVADSGIEIEAEALKSSR</sequence>
<feature type="region of interest" description="Disordered" evidence="2">
    <location>
        <begin position="435"/>
        <end position="468"/>
    </location>
</feature>
<dbReference type="PROSITE" id="PS50158">
    <property type="entry name" value="ZF_CCHC"/>
    <property type="match status" value="1"/>
</dbReference>
<gene>
    <name evidence="4" type="ORF">CISIN_1g046866mg</name>
</gene>
<dbReference type="Pfam" id="PF14111">
    <property type="entry name" value="DUF4283"/>
    <property type="match status" value="1"/>
</dbReference>
<evidence type="ECO:0000256" key="2">
    <source>
        <dbReference type="SAM" id="MobiDB-lite"/>
    </source>
</evidence>
<proteinExistence type="predicted"/>
<evidence type="ECO:0000313" key="4">
    <source>
        <dbReference type="EMBL" id="KDO70278.1"/>
    </source>
</evidence>
<reference evidence="4 5" key="1">
    <citation type="submission" date="2014-04" db="EMBL/GenBank/DDBJ databases">
        <authorList>
            <consortium name="International Citrus Genome Consortium"/>
            <person name="Gmitter F."/>
            <person name="Chen C."/>
            <person name="Farmerie W."/>
            <person name="Harkins T."/>
            <person name="Desany B."/>
            <person name="Mohiuddin M."/>
            <person name="Kodira C."/>
            <person name="Borodovsky M."/>
            <person name="Lomsadze A."/>
            <person name="Burns P."/>
            <person name="Jenkins J."/>
            <person name="Prochnik S."/>
            <person name="Shu S."/>
            <person name="Chapman J."/>
            <person name="Pitluck S."/>
            <person name="Schmutz J."/>
            <person name="Rokhsar D."/>
        </authorList>
    </citation>
    <scope>NUCLEOTIDE SEQUENCE</scope>
</reference>
<evidence type="ECO:0000256" key="1">
    <source>
        <dbReference type="PROSITE-ProRule" id="PRU00047"/>
    </source>
</evidence>
<dbReference type="PANTHER" id="PTHR31286">
    <property type="entry name" value="GLYCINE-RICH CELL WALL STRUCTURAL PROTEIN 1.8-LIKE"/>
    <property type="match status" value="1"/>
</dbReference>
<keyword evidence="1" id="KW-0863">Zinc-finger</keyword>
<dbReference type="SUPFAM" id="SSF57756">
    <property type="entry name" value="Retrovirus zinc finger-like domains"/>
    <property type="match status" value="1"/>
</dbReference>
<organism evidence="4 5">
    <name type="scientific">Citrus sinensis</name>
    <name type="common">Sweet orange</name>
    <name type="synonym">Citrus aurantium var. sinensis</name>
    <dbReference type="NCBI Taxonomy" id="2711"/>
    <lineage>
        <taxon>Eukaryota</taxon>
        <taxon>Viridiplantae</taxon>
        <taxon>Streptophyta</taxon>
        <taxon>Embryophyta</taxon>
        <taxon>Tracheophyta</taxon>
        <taxon>Spermatophyta</taxon>
        <taxon>Magnoliopsida</taxon>
        <taxon>eudicotyledons</taxon>
        <taxon>Gunneridae</taxon>
        <taxon>Pentapetalae</taxon>
        <taxon>rosids</taxon>
        <taxon>malvids</taxon>
        <taxon>Sapindales</taxon>
        <taxon>Rutaceae</taxon>
        <taxon>Aurantioideae</taxon>
        <taxon>Citrus</taxon>
    </lineage>
</organism>
<dbReference type="InterPro" id="IPR001878">
    <property type="entry name" value="Znf_CCHC"/>
</dbReference>
<dbReference type="InterPro" id="IPR025558">
    <property type="entry name" value="DUF4283"/>
</dbReference>
<protein>
    <recommendedName>
        <fullName evidence="3">CCHC-type domain-containing protein</fullName>
    </recommendedName>
</protein>
<name>A0A067FSH1_CITSI</name>
<dbReference type="EMBL" id="KK784891">
    <property type="protein sequence ID" value="KDO70278.1"/>
    <property type="molecule type" value="Genomic_DNA"/>
</dbReference>
<feature type="region of interest" description="Disordered" evidence="2">
    <location>
        <begin position="499"/>
        <end position="536"/>
    </location>
</feature>
<feature type="region of interest" description="Disordered" evidence="2">
    <location>
        <begin position="324"/>
        <end position="346"/>
    </location>
</feature>
<keyword evidence="1" id="KW-0862">Zinc</keyword>
<feature type="compositionally biased region" description="Basic and acidic residues" evidence="2">
    <location>
        <begin position="327"/>
        <end position="341"/>
    </location>
</feature>
<dbReference type="InterPro" id="IPR036875">
    <property type="entry name" value="Znf_CCHC_sf"/>
</dbReference>
<feature type="domain" description="CCHC-type" evidence="3">
    <location>
        <begin position="260"/>
        <end position="275"/>
    </location>
</feature>
<dbReference type="GO" id="GO:0003676">
    <property type="term" value="F:nucleic acid binding"/>
    <property type="evidence" value="ECO:0007669"/>
    <property type="project" value="InterPro"/>
</dbReference>
<dbReference type="GO" id="GO:0008270">
    <property type="term" value="F:zinc ion binding"/>
    <property type="evidence" value="ECO:0007669"/>
    <property type="project" value="UniProtKB-KW"/>
</dbReference>
<feature type="region of interest" description="Disordered" evidence="2">
    <location>
        <begin position="1"/>
        <end position="40"/>
    </location>
</feature>
<keyword evidence="1" id="KW-0479">Metal-binding</keyword>
<dbReference type="InterPro" id="IPR040256">
    <property type="entry name" value="At4g02000-like"/>
</dbReference>
<dbReference type="PANTHER" id="PTHR31286:SF99">
    <property type="entry name" value="DUF4283 DOMAIN-CONTAINING PROTEIN"/>
    <property type="match status" value="1"/>
</dbReference>
<feature type="compositionally biased region" description="Low complexity" evidence="2">
    <location>
        <begin position="454"/>
        <end position="468"/>
    </location>
</feature>
<evidence type="ECO:0000259" key="3">
    <source>
        <dbReference type="PROSITE" id="PS50158"/>
    </source>
</evidence>